<comment type="caution">
    <text evidence="1">The sequence shown here is derived from an EMBL/GenBank/DDBJ whole genome shotgun (WGS) entry which is preliminary data.</text>
</comment>
<dbReference type="Proteomes" id="UP000704611">
    <property type="component" value="Unassembled WGS sequence"/>
</dbReference>
<gene>
    <name evidence="1" type="ORF">KQY15_03475</name>
</gene>
<name>A0ABS6MHB0_9GAMM</name>
<dbReference type="EMBL" id="JAHRID010000001">
    <property type="protein sequence ID" value="MBV2128155.1"/>
    <property type="molecule type" value="Genomic_DNA"/>
</dbReference>
<sequence>MRNQYGLANPFAVTQFSLHVTNPGVGATPAVDSEVTGAPYARQNSNFGAPTNVAGVATAVTTDDIPVPLPLDGTFNTPFIGLWDGTTYAGYLDADPVGVFSGTATARSYTIEAGTTIESENTP</sequence>
<dbReference type="RefSeq" id="WP_217667213.1">
    <property type="nucleotide sequence ID" value="NZ_JAHRID010000001.1"/>
</dbReference>
<keyword evidence="2" id="KW-1185">Reference proteome</keyword>
<proteinExistence type="predicted"/>
<protein>
    <submittedName>
        <fullName evidence="1">Uncharacterized protein</fullName>
    </submittedName>
</protein>
<evidence type="ECO:0000313" key="1">
    <source>
        <dbReference type="EMBL" id="MBV2128155.1"/>
    </source>
</evidence>
<accession>A0ABS6MHB0</accession>
<organism evidence="1 2">
    <name type="scientific">Arsukibacterium indicum</name>
    <dbReference type="NCBI Taxonomy" id="2848612"/>
    <lineage>
        <taxon>Bacteria</taxon>
        <taxon>Pseudomonadati</taxon>
        <taxon>Pseudomonadota</taxon>
        <taxon>Gammaproteobacteria</taxon>
        <taxon>Chromatiales</taxon>
        <taxon>Chromatiaceae</taxon>
        <taxon>Arsukibacterium</taxon>
    </lineage>
</organism>
<reference evidence="1 2" key="1">
    <citation type="submission" date="2021-06" db="EMBL/GenBank/DDBJ databases">
        <title>Rheinheimera indica sp. nov., isolated from deep-sea sediment.</title>
        <authorList>
            <person name="Wang Z."/>
            <person name="Zhang X.-Y."/>
        </authorList>
    </citation>
    <scope>NUCLEOTIDE SEQUENCE [LARGE SCALE GENOMIC DNA]</scope>
    <source>
        <strain evidence="1 2">SM2107</strain>
    </source>
</reference>
<evidence type="ECO:0000313" key="2">
    <source>
        <dbReference type="Proteomes" id="UP000704611"/>
    </source>
</evidence>